<evidence type="ECO:0000256" key="1">
    <source>
        <dbReference type="SAM" id="MobiDB-lite"/>
    </source>
</evidence>
<proteinExistence type="predicted"/>
<dbReference type="EMBL" id="CAUYUJ010019406">
    <property type="protein sequence ID" value="CAK0890963.1"/>
    <property type="molecule type" value="Genomic_DNA"/>
</dbReference>
<organism evidence="3 4">
    <name type="scientific">Prorocentrum cordatum</name>
    <dbReference type="NCBI Taxonomy" id="2364126"/>
    <lineage>
        <taxon>Eukaryota</taxon>
        <taxon>Sar</taxon>
        <taxon>Alveolata</taxon>
        <taxon>Dinophyceae</taxon>
        <taxon>Prorocentrales</taxon>
        <taxon>Prorocentraceae</taxon>
        <taxon>Prorocentrum</taxon>
    </lineage>
</organism>
<feature type="transmembrane region" description="Helical" evidence="2">
    <location>
        <begin position="144"/>
        <end position="164"/>
    </location>
</feature>
<accession>A0ABN9WVW6</accession>
<gene>
    <name evidence="3" type="ORF">PCOR1329_LOCUS71036</name>
</gene>
<comment type="caution">
    <text evidence="3">The sequence shown here is derived from an EMBL/GenBank/DDBJ whole genome shotgun (WGS) entry which is preliminary data.</text>
</comment>
<dbReference type="Proteomes" id="UP001189429">
    <property type="component" value="Unassembled WGS sequence"/>
</dbReference>
<evidence type="ECO:0000313" key="3">
    <source>
        <dbReference type="EMBL" id="CAK0890963.1"/>
    </source>
</evidence>
<feature type="compositionally biased region" description="Basic and acidic residues" evidence="1">
    <location>
        <begin position="596"/>
        <end position="606"/>
    </location>
</feature>
<keyword evidence="2" id="KW-0472">Membrane</keyword>
<feature type="transmembrane region" description="Helical" evidence="2">
    <location>
        <begin position="171"/>
        <end position="193"/>
    </location>
</feature>
<sequence>MAPESWQQQFDTCEVHLLSAPTPWALHERHGGARRARPGGMSLSTRRTCRFQAAGTRKSTVWGFEVPLEDAESGGGQHVTAITGTSNAPGGVWQRCSEFAMGDWPIRWVMLCSWTYIFTTAAGLVLALMTSPAYGGPTGLNLNLLFQFIYTLTYWSFLLMFVFMDPRLPKLYMLGVMLFTLGYTAFLGYYSLVVLEVDASRAKRWLSFAGAQLFLWGAAALVRPTFHFAGGVYLPWKRAPSLLWGNACFLLGSALFVHDSASVVIGGCEHRQWEAALGVAVFLVGRLFFLRGAQAPQCDWLFRDRRGGGGRDIEMTAKTWPLNVCSNLRLSGAVCSAVRSAALSATAPSEAPSVTPRVRSSSPSAWWEAEPAHTSNAAYRQRGAVTPRRPGPAAAGSPARGALPLQQAVSGHSTVAAEEQRRLPGEGCRAAPGSLAGSLACRLGALEESHAREAGMSREVLGNLAEQLAAARGALSDLAAQLRALEGQRRHDSPAGGPLGGAAARVQRALEGQVGSPHGAPARGPEAPEDKVGTPRGGPPARPGAPEQPRRWRPSLGGPEGVAPPADAGERVGAVEEALRQKLSELAARLAAVEELQQREPSERATRLGGLGTAQGSGAMGELASRLGVLEEWRRQHSPRAEESLSDVAASFRALEERQRQEQAQGREALDELSGRIVALEVWRQQDGIRCKQLSDGFASQLRIEERQQRELAKRLELLSDPTTLLGAVDDRRQLDNSGYTESLSELSTRLGALEEKQQQDSTEESECLSELSARIGVVELQQQECIRGAASLRENSKDWHCGRSELAIRLDALEEWRQQSEKSSDCLNNLASSLGALDAAWGKGSLSELTTQLGGLEERRRQDATESREALGELAVRFGALERWRQQGQAQDKESHGELGARLSALEEWRQHESAQGRDTVNDLTTRLGALDAAWGKGSLRELTTKLGGLEERRRQRRRQNAIECRESLSELSTRLGVLERWRQQGQAQEKESLGKLGAQLGALEEWRQHESAHNRKSLNDLTTRLGALDAAWGKGSLSELTTQLGGLEERRRLDATESRESLSELSTRLGVLERWRQQGHAKDEEFGSELGTRLGALEEWRHQEIARSRGRRDALNDLTTRLGALDAAWGKGSLSELTTQLGAMEKGRQHDATDCRESLREMNTQLGVLEEWLQQGRSLDKESIGELCTRLGALEEWRQRESAHSTGLLNDLTTRLDALDAAWGKGSLSQLTTQLSEGRAQDEELISELGTRLGALEEWRQQESAHSRKSMNDLTTRLGALDAAWGKGSLSELTVELGGLEEGRRRDGLQLTDVATRLGLLEEWKRHQLACEEEMLGKLASRLVALEEWRHQDSTRGGEPLNELTTRAAVPTGQHKEHIVSMESVSELAARLCALEAYQQQCGEHGRESLGDFAARLTALEERQEQLGAAEERAPAPPAAATLVPTLAAGPAEPAVPALALPTLAAGALRPPAPPALAAPPVRWGHYDPCRIAGPASGTSRGTSGGPQLLSCALVLLGGVHEAVQSLEPVVLLGVVGYVWGGTWDDPGEPVKRRRPRAGVSTGCALAKE</sequence>
<feature type="transmembrane region" description="Helical" evidence="2">
    <location>
        <begin position="213"/>
        <end position="234"/>
    </location>
</feature>
<evidence type="ECO:0000313" key="4">
    <source>
        <dbReference type="Proteomes" id="UP001189429"/>
    </source>
</evidence>
<protein>
    <submittedName>
        <fullName evidence="3">Uncharacterized protein</fullName>
    </submittedName>
</protein>
<keyword evidence="2" id="KW-0812">Transmembrane</keyword>
<feature type="transmembrane region" description="Helical" evidence="2">
    <location>
        <begin position="108"/>
        <end position="129"/>
    </location>
</feature>
<reference evidence="3" key="1">
    <citation type="submission" date="2023-10" db="EMBL/GenBank/DDBJ databases">
        <authorList>
            <person name="Chen Y."/>
            <person name="Shah S."/>
            <person name="Dougan E. K."/>
            <person name="Thang M."/>
            <person name="Chan C."/>
        </authorList>
    </citation>
    <scope>NUCLEOTIDE SEQUENCE [LARGE SCALE GENOMIC DNA]</scope>
</reference>
<keyword evidence="4" id="KW-1185">Reference proteome</keyword>
<feature type="region of interest" description="Disordered" evidence="1">
    <location>
        <begin position="514"/>
        <end position="567"/>
    </location>
</feature>
<evidence type="ECO:0000256" key="2">
    <source>
        <dbReference type="SAM" id="Phobius"/>
    </source>
</evidence>
<name>A0ABN9WVW6_9DINO</name>
<feature type="compositionally biased region" description="Gly residues" evidence="1">
    <location>
        <begin position="609"/>
        <end position="619"/>
    </location>
</feature>
<keyword evidence="2" id="KW-1133">Transmembrane helix</keyword>
<feature type="region of interest" description="Disordered" evidence="1">
    <location>
        <begin position="596"/>
        <end position="619"/>
    </location>
</feature>
<feature type="region of interest" description="Disordered" evidence="1">
    <location>
        <begin position="1552"/>
        <end position="1571"/>
    </location>
</feature>